<evidence type="ECO:0000256" key="1">
    <source>
        <dbReference type="SAM" id="MobiDB-lite"/>
    </source>
</evidence>
<feature type="compositionally biased region" description="Low complexity" evidence="1">
    <location>
        <begin position="51"/>
        <end position="65"/>
    </location>
</feature>
<dbReference type="Proteomes" id="UP000265427">
    <property type="component" value="Unassembled WGS sequence"/>
</dbReference>
<evidence type="ECO:0000313" key="3">
    <source>
        <dbReference type="EMBL" id="RHY05854.1"/>
    </source>
</evidence>
<feature type="domain" description="CRAL-TRIO" evidence="2">
    <location>
        <begin position="163"/>
        <end position="346"/>
    </location>
</feature>
<dbReference type="InterPro" id="IPR001251">
    <property type="entry name" value="CRAL-TRIO_dom"/>
</dbReference>
<dbReference type="PANTHER" id="PTHR45657">
    <property type="entry name" value="CRAL-TRIO DOMAIN-CONTAINING PROTEIN YKL091C-RELATED"/>
    <property type="match status" value="1"/>
</dbReference>
<sequence>MTHPDNLSRLCDSSSEHNSSTRVVSMFKFFGSKQPAKEAVVAPASKDDNDGTAASPATTDATLADDATDVDSPSELELMDFEVNVDNIDMHLEVDVAATQGVYASEWNGSGGCSHADVTSSADFVPPRFLHGCSKNASERWVDTLAWRASHGIDNLLSLPRPHFHLIKQHWQHFYCGRTPSDNRLVVYEHVGGLKHALHVLECQHNISFQDVMTHYLYVTEYQWSILDTHAYNVDDTTAGQMLKVLDFQGIQLADVSNTNLRTFVTWTLRTIGQHYPERCGVVYLINTPVWFNAFWNVVQRLVSDVTRHKIRICPTRKEYAPKLKAWMGGTKYLPACMGGPIVVNGTTDLCADEAKLHGHVDTRL</sequence>
<dbReference type="VEuPathDB" id="FungiDB:H257_10134"/>
<dbReference type="CDD" id="cd00170">
    <property type="entry name" value="SEC14"/>
    <property type="match status" value="1"/>
</dbReference>
<dbReference type="InterPro" id="IPR036865">
    <property type="entry name" value="CRAL-TRIO_dom_sf"/>
</dbReference>
<gene>
    <name evidence="3" type="ORF">DYB36_006290</name>
</gene>
<dbReference type="Pfam" id="PF00650">
    <property type="entry name" value="CRAL_TRIO"/>
    <property type="match status" value="1"/>
</dbReference>
<evidence type="ECO:0000313" key="4">
    <source>
        <dbReference type="Proteomes" id="UP000265427"/>
    </source>
</evidence>
<dbReference type="SMART" id="SM00516">
    <property type="entry name" value="SEC14"/>
    <property type="match status" value="1"/>
</dbReference>
<comment type="caution">
    <text evidence="3">The sequence shown here is derived from an EMBL/GenBank/DDBJ whole genome shotgun (WGS) entry which is preliminary data.</text>
</comment>
<reference evidence="3 4" key="1">
    <citation type="submission" date="2018-08" db="EMBL/GenBank/DDBJ databases">
        <title>Aphanomyces genome sequencing and annotation.</title>
        <authorList>
            <person name="Minardi D."/>
            <person name="Oidtmann B."/>
            <person name="Van Der Giezen M."/>
            <person name="Studholme D.J."/>
        </authorList>
    </citation>
    <scope>NUCLEOTIDE SEQUENCE [LARGE SCALE GENOMIC DNA]</scope>
    <source>
        <strain evidence="3 4">Kv</strain>
    </source>
</reference>
<dbReference type="Gene3D" id="3.40.525.10">
    <property type="entry name" value="CRAL-TRIO lipid binding domain"/>
    <property type="match status" value="1"/>
</dbReference>
<organism evidence="3 4">
    <name type="scientific">Aphanomyces astaci</name>
    <name type="common">Crayfish plague agent</name>
    <dbReference type="NCBI Taxonomy" id="112090"/>
    <lineage>
        <taxon>Eukaryota</taxon>
        <taxon>Sar</taxon>
        <taxon>Stramenopiles</taxon>
        <taxon>Oomycota</taxon>
        <taxon>Saprolegniomycetes</taxon>
        <taxon>Saprolegniales</taxon>
        <taxon>Verrucalvaceae</taxon>
        <taxon>Aphanomyces</taxon>
    </lineage>
</organism>
<evidence type="ECO:0000259" key="2">
    <source>
        <dbReference type="PROSITE" id="PS50191"/>
    </source>
</evidence>
<dbReference type="EMBL" id="QUSZ01006411">
    <property type="protein sequence ID" value="RHY05854.1"/>
    <property type="molecule type" value="Genomic_DNA"/>
</dbReference>
<protein>
    <recommendedName>
        <fullName evidence="2">CRAL-TRIO domain-containing protein</fullName>
    </recommendedName>
</protein>
<dbReference type="InterPro" id="IPR051026">
    <property type="entry name" value="PI/PC_transfer"/>
</dbReference>
<dbReference type="PANTHER" id="PTHR45657:SF61">
    <property type="entry name" value="CRAL-TRIO DOMAIN-CONTAINING PROTEIN"/>
    <property type="match status" value="1"/>
</dbReference>
<name>A0A397AHT8_APHAT</name>
<dbReference type="PROSITE" id="PS50191">
    <property type="entry name" value="CRAL_TRIO"/>
    <property type="match status" value="1"/>
</dbReference>
<proteinExistence type="predicted"/>
<accession>A0A397AHT8</accession>
<dbReference type="SUPFAM" id="SSF52087">
    <property type="entry name" value="CRAL/TRIO domain"/>
    <property type="match status" value="1"/>
</dbReference>
<feature type="region of interest" description="Disordered" evidence="1">
    <location>
        <begin position="38"/>
        <end position="69"/>
    </location>
</feature>
<dbReference type="AlphaFoldDB" id="A0A397AHT8"/>